<evidence type="ECO:0000256" key="1">
    <source>
        <dbReference type="ARBA" id="ARBA00022729"/>
    </source>
</evidence>
<dbReference type="RefSeq" id="WP_206715687.1">
    <property type="nucleotide sequence ID" value="NZ_CP071091.1"/>
</dbReference>
<keyword evidence="1 2" id="KW-0732">Signal</keyword>
<evidence type="ECO:0000256" key="2">
    <source>
        <dbReference type="SAM" id="SignalP"/>
    </source>
</evidence>
<accession>A0ABX7N569</accession>
<dbReference type="InterPro" id="IPR006969">
    <property type="entry name" value="Stig-like"/>
</dbReference>
<gene>
    <name evidence="3" type="ORF">JY572_37130</name>
</gene>
<proteinExistence type="predicted"/>
<dbReference type="EMBL" id="CP071091">
    <property type="protein sequence ID" value="QSQ13886.1"/>
    <property type="molecule type" value="Genomic_DNA"/>
</dbReference>
<name>A0ABX7N569_9BACT</name>
<feature type="signal peptide" evidence="2">
    <location>
        <begin position="1"/>
        <end position="19"/>
    </location>
</feature>
<organism evidence="3 4">
    <name type="scientific">Myxococcus landrumensis</name>
    <dbReference type="NCBI Taxonomy" id="2813577"/>
    <lineage>
        <taxon>Bacteria</taxon>
        <taxon>Pseudomonadati</taxon>
        <taxon>Myxococcota</taxon>
        <taxon>Myxococcia</taxon>
        <taxon>Myxococcales</taxon>
        <taxon>Cystobacterineae</taxon>
        <taxon>Myxococcaceae</taxon>
        <taxon>Myxococcus</taxon>
    </lineage>
</organism>
<evidence type="ECO:0000313" key="3">
    <source>
        <dbReference type="EMBL" id="QSQ13886.1"/>
    </source>
</evidence>
<reference evidence="3 4" key="1">
    <citation type="submission" date="2021-02" db="EMBL/GenBank/DDBJ databases">
        <title>De Novo genome assembly of isolated myxobacteria.</title>
        <authorList>
            <person name="Stevens D.C."/>
        </authorList>
    </citation>
    <scope>NUCLEOTIDE SEQUENCE [LARGE SCALE GENOMIC DNA]</scope>
    <source>
        <strain evidence="3 4">SCHIC003</strain>
    </source>
</reference>
<dbReference type="PROSITE" id="PS51257">
    <property type="entry name" value="PROKAR_LIPOPROTEIN"/>
    <property type="match status" value="1"/>
</dbReference>
<evidence type="ECO:0008006" key="5">
    <source>
        <dbReference type="Google" id="ProtNLM"/>
    </source>
</evidence>
<feature type="chain" id="PRO_5045147890" description="Lipoprotein" evidence="2">
    <location>
        <begin position="20"/>
        <end position="367"/>
    </location>
</feature>
<evidence type="ECO:0000313" key="4">
    <source>
        <dbReference type="Proteomes" id="UP000663090"/>
    </source>
</evidence>
<protein>
    <recommendedName>
        <fullName evidence="5">Lipoprotein</fullName>
    </recommendedName>
</protein>
<dbReference type="Pfam" id="PF04885">
    <property type="entry name" value="Stig1"/>
    <property type="match status" value="1"/>
</dbReference>
<dbReference type="Proteomes" id="UP000663090">
    <property type="component" value="Chromosome"/>
</dbReference>
<sequence length="367" mass="37727">MVSIRSIALSCLVVLGLVAACGDDRPPGPISTPDASVEPDASVPVTCNNTGEALCGGACVNTGTDPAHCGRCDNACTAIEGCEGGVCVARCQIDNLRVSSGAVNPANACEQCVPTTSATSWTPRADGTQCGTGQLCSAGVCSQKCFIDGTFHDTGAVNPANACEVCAPATSTSQWTARAGIPLLVGGQDITAQGWRVTSLTPSSLTLGPDYVRLATSTNTGERSGGQLLIWLANAVDPAKPFKLRVTIQVDSVTNHNSLDSSAAILGSFTSPVGSSTDRAQMVYLDRAAIGWADDTQAAAFPVMDGAYHVYELSVDASKVATVSIDGVARLTRNNFTTNGTIAIGDQTNDPGFDGVMRIKSVEKLCQ</sequence>
<keyword evidence="4" id="KW-1185">Reference proteome</keyword>